<dbReference type="PROSITE" id="PS51257">
    <property type="entry name" value="PROKAR_LIPOPROTEIN"/>
    <property type="match status" value="1"/>
</dbReference>
<dbReference type="HOGENOM" id="CLU_065982_2_1_7"/>
<dbReference type="InterPro" id="IPR011990">
    <property type="entry name" value="TPR-like_helical_dom_sf"/>
</dbReference>
<dbReference type="Proteomes" id="UP000019141">
    <property type="component" value="Unassembled WGS sequence"/>
</dbReference>
<dbReference type="Gene3D" id="1.25.40.10">
    <property type="entry name" value="Tetratricopeptide repeat domain"/>
    <property type="match status" value="1"/>
</dbReference>
<dbReference type="SMART" id="SM00028">
    <property type="entry name" value="TPR"/>
    <property type="match status" value="3"/>
</dbReference>
<reference evidence="7 8" key="1">
    <citation type="journal article" date="2014" name="Nature">
        <title>An environmental bacterial taxon with a large and distinct metabolic repertoire.</title>
        <authorList>
            <person name="Wilson M.C."/>
            <person name="Mori T."/>
            <person name="Ruckert C."/>
            <person name="Uria A.R."/>
            <person name="Helf M.J."/>
            <person name="Takada K."/>
            <person name="Gernert C."/>
            <person name="Steffens U.A."/>
            <person name="Heycke N."/>
            <person name="Schmitt S."/>
            <person name="Rinke C."/>
            <person name="Helfrich E.J."/>
            <person name="Brachmann A.O."/>
            <person name="Gurgui C."/>
            <person name="Wakimoto T."/>
            <person name="Kracht M."/>
            <person name="Crusemann M."/>
            <person name="Hentschel U."/>
            <person name="Abe I."/>
            <person name="Matsunaga S."/>
            <person name="Kalinowski J."/>
            <person name="Takeyama H."/>
            <person name="Piel J."/>
        </authorList>
    </citation>
    <scope>NUCLEOTIDE SEQUENCE [LARGE SCALE GENOMIC DNA]</scope>
    <source>
        <strain evidence="8">TSY1</strain>
    </source>
</reference>
<keyword evidence="2" id="KW-0472">Membrane</keyword>
<keyword evidence="4" id="KW-0802">TPR repeat</keyword>
<dbReference type="AlphaFoldDB" id="W4LXB8"/>
<feature type="repeat" description="TPR" evidence="4">
    <location>
        <begin position="36"/>
        <end position="69"/>
    </location>
</feature>
<name>W4LXB8_ENTF1</name>
<dbReference type="Pfam" id="PF13525">
    <property type="entry name" value="YfiO"/>
    <property type="match status" value="1"/>
</dbReference>
<organism evidence="7 8">
    <name type="scientific">Entotheonella factor</name>
    <dbReference type="NCBI Taxonomy" id="1429438"/>
    <lineage>
        <taxon>Bacteria</taxon>
        <taxon>Pseudomonadati</taxon>
        <taxon>Nitrospinota/Tectimicrobiota group</taxon>
        <taxon>Candidatus Tectimicrobiota</taxon>
        <taxon>Candidatus Entotheonellia</taxon>
        <taxon>Candidatus Entotheonellales</taxon>
        <taxon>Candidatus Entotheonellaceae</taxon>
        <taxon>Candidatus Entotheonella</taxon>
    </lineage>
</organism>
<comment type="caution">
    <text evidence="7">The sequence shown here is derived from an EMBL/GenBank/DDBJ whole genome shotgun (WGS) entry which is preliminary data.</text>
</comment>
<proteinExistence type="predicted"/>
<keyword evidence="3" id="KW-0998">Cell outer membrane</keyword>
<accession>W4LXB8</accession>
<keyword evidence="8" id="KW-1185">Reference proteome</keyword>
<evidence type="ECO:0000256" key="2">
    <source>
        <dbReference type="ARBA" id="ARBA00023136"/>
    </source>
</evidence>
<feature type="domain" description="Outer membrane lipoprotein BamD-like" evidence="6">
    <location>
        <begin position="43"/>
        <end position="218"/>
    </location>
</feature>
<protein>
    <recommendedName>
        <fullName evidence="6">Outer membrane lipoprotein BamD-like domain-containing protein</fullName>
    </recommendedName>
</protein>
<feature type="repeat" description="TPR" evidence="4">
    <location>
        <begin position="206"/>
        <end position="239"/>
    </location>
</feature>
<dbReference type="EMBL" id="AZHW01000181">
    <property type="protein sequence ID" value="ETX02027.1"/>
    <property type="molecule type" value="Genomic_DNA"/>
</dbReference>
<evidence type="ECO:0000256" key="5">
    <source>
        <dbReference type="SAM" id="SignalP"/>
    </source>
</evidence>
<dbReference type="InterPro" id="IPR039565">
    <property type="entry name" value="BamD-like"/>
</dbReference>
<sequence>MRYPNMFSKLCVYSFLCCVIWAFLSACAKSPGGLTADEYLRLGDTQSSRNRQQKAREYYQELLTNFPESHHRAVAQFNIAETLYREKEYIEARFEYEKFLELHPAHGLAGQAQYQIGLCHVRQMRRYDRDQHQTRAALLAFRTMRRQHPQHPLVPDAEDHIRRLRQRLAAHEMSVARFYYNKRSYHAAIGRLLNLVQAYPQAPNLDEALFLLGASYRAEENFVKAQQVFRTLVDRFPTSSYISRSRAQLRRLPDTGIVLQ</sequence>
<dbReference type="InterPro" id="IPR017689">
    <property type="entry name" value="BamD"/>
</dbReference>
<dbReference type="SUPFAM" id="SSF48452">
    <property type="entry name" value="TPR-like"/>
    <property type="match status" value="1"/>
</dbReference>
<evidence type="ECO:0000256" key="4">
    <source>
        <dbReference type="PROSITE-ProRule" id="PRU00339"/>
    </source>
</evidence>
<dbReference type="InterPro" id="IPR019734">
    <property type="entry name" value="TPR_rpt"/>
</dbReference>
<dbReference type="PROSITE" id="PS50005">
    <property type="entry name" value="TPR"/>
    <property type="match status" value="3"/>
</dbReference>
<dbReference type="NCBIfam" id="TIGR03302">
    <property type="entry name" value="OM_YfiO"/>
    <property type="match status" value="1"/>
</dbReference>
<evidence type="ECO:0000256" key="3">
    <source>
        <dbReference type="ARBA" id="ARBA00023237"/>
    </source>
</evidence>
<evidence type="ECO:0000313" key="8">
    <source>
        <dbReference type="Proteomes" id="UP000019141"/>
    </source>
</evidence>
<keyword evidence="1 5" id="KW-0732">Signal</keyword>
<evidence type="ECO:0000256" key="1">
    <source>
        <dbReference type="ARBA" id="ARBA00022729"/>
    </source>
</evidence>
<evidence type="ECO:0000259" key="6">
    <source>
        <dbReference type="Pfam" id="PF13525"/>
    </source>
</evidence>
<gene>
    <name evidence="7" type="ORF">ETSY1_05120</name>
</gene>
<feature type="chain" id="PRO_5004846097" description="Outer membrane lipoprotein BamD-like domain-containing protein" evidence="5">
    <location>
        <begin position="29"/>
        <end position="260"/>
    </location>
</feature>
<evidence type="ECO:0000313" key="7">
    <source>
        <dbReference type="EMBL" id="ETX02027.1"/>
    </source>
</evidence>
<feature type="repeat" description="TPR" evidence="4">
    <location>
        <begin position="73"/>
        <end position="106"/>
    </location>
</feature>
<feature type="signal peptide" evidence="5">
    <location>
        <begin position="1"/>
        <end position="28"/>
    </location>
</feature>